<dbReference type="Proteomes" id="UP001141422">
    <property type="component" value="Unassembled WGS sequence"/>
</dbReference>
<reference evidence="1" key="1">
    <citation type="submission" date="2022-12" db="EMBL/GenBank/DDBJ databases">
        <title>Isolation and characterisation of novel Methanocorpusculum spp. from native Australian herbivores indicates the genus is ancestrally host-associated.</title>
        <authorList>
            <person name="Volmer J.G."/>
            <person name="Soo R.M."/>
            <person name="Evans P.N."/>
            <person name="Hoedt E.C."/>
            <person name="Astorga Alsina A.L."/>
            <person name="Woodcroft B.J."/>
            <person name="Tyson G.W."/>
            <person name="Hugenholtz P."/>
            <person name="Morrison M."/>
        </authorList>
    </citation>
    <scope>NUCLEOTIDE SEQUENCE</scope>
    <source>
        <strain evidence="1">MG</strain>
    </source>
</reference>
<comment type="caution">
    <text evidence="1">The sequence shown here is derived from an EMBL/GenBank/DDBJ whole genome shotgun (WGS) entry which is preliminary data.</text>
</comment>
<dbReference type="EMBL" id="JAPTGB010000003">
    <property type="protein sequence ID" value="MCZ0859913.1"/>
    <property type="molecule type" value="Genomic_DNA"/>
</dbReference>
<keyword evidence="2" id="KW-1185">Reference proteome</keyword>
<organism evidence="1 2">
    <name type="scientific">Methanocorpusculum petauri</name>
    <dbReference type="NCBI Taxonomy" id="3002863"/>
    <lineage>
        <taxon>Archaea</taxon>
        <taxon>Methanobacteriati</taxon>
        <taxon>Methanobacteriota</taxon>
        <taxon>Stenosarchaea group</taxon>
        <taxon>Methanomicrobia</taxon>
        <taxon>Methanomicrobiales</taxon>
        <taxon>Methanocorpusculaceae</taxon>
        <taxon>Methanocorpusculum</taxon>
    </lineage>
</organism>
<proteinExistence type="predicted"/>
<name>A0ABT4IDV1_9EURY</name>
<protein>
    <recommendedName>
        <fullName evidence="3">Type II toxin-antitoxin system HicB family antitoxin</fullName>
    </recommendedName>
</protein>
<evidence type="ECO:0000313" key="1">
    <source>
        <dbReference type="EMBL" id="MCZ0859913.1"/>
    </source>
</evidence>
<dbReference type="RefSeq" id="WP_268924135.1">
    <property type="nucleotide sequence ID" value="NZ_JAPTGB010000003.1"/>
</dbReference>
<evidence type="ECO:0008006" key="3">
    <source>
        <dbReference type="Google" id="ProtNLM"/>
    </source>
</evidence>
<gene>
    <name evidence="1" type="ORF">O0S10_01560</name>
</gene>
<evidence type="ECO:0000313" key="2">
    <source>
        <dbReference type="Proteomes" id="UP001141422"/>
    </source>
</evidence>
<sequence length="108" mass="11827">MPQTYDATVVRKRNGDWTASLEGYQLSQTGNTMEEATAALTASLRNVLDGGEFQPTGPMTIESKIVMAKVKLTVTVRNEKCLDEFLAADDTQGTDIMKSLNGGEQRLR</sequence>
<accession>A0ABT4IDV1</accession>